<dbReference type="PROSITE" id="PS50860">
    <property type="entry name" value="AA_TRNA_LIGASE_II_ALA"/>
    <property type="match status" value="1"/>
</dbReference>
<dbReference type="GO" id="GO:0004813">
    <property type="term" value="F:alanine-tRNA ligase activity"/>
    <property type="evidence" value="ECO:0007669"/>
    <property type="project" value="InterPro"/>
</dbReference>
<dbReference type="EMBL" id="CP003378">
    <property type="protein sequence ID" value="AFZ70431.1"/>
    <property type="molecule type" value="Genomic_DNA"/>
</dbReference>
<evidence type="ECO:0000256" key="2">
    <source>
        <dbReference type="ARBA" id="ARBA00004496"/>
    </source>
</evidence>
<evidence type="ECO:0000256" key="1">
    <source>
        <dbReference type="ARBA" id="ARBA00001947"/>
    </source>
</evidence>
<dbReference type="GO" id="GO:0006419">
    <property type="term" value="P:alanyl-tRNA aminoacylation"/>
    <property type="evidence" value="ECO:0007669"/>
    <property type="project" value="InterPro"/>
</dbReference>
<keyword evidence="8" id="KW-1185">Reference proteome</keyword>
<dbReference type="SUPFAM" id="SSF50447">
    <property type="entry name" value="Translation proteins"/>
    <property type="match status" value="1"/>
</dbReference>
<dbReference type="Gene3D" id="3.30.980.10">
    <property type="entry name" value="Threonyl-trna Synthetase, Chain A, domain 2"/>
    <property type="match status" value="1"/>
</dbReference>
<comment type="subcellular location">
    <subcellularLocation>
        <location evidence="2">Cytoplasm</location>
    </subcellularLocation>
</comment>
<evidence type="ECO:0000313" key="7">
    <source>
        <dbReference type="EMBL" id="AFZ70431.1"/>
    </source>
</evidence>
<dbReference type="GO" id="GO:0002161">
    <property type="term" value="F:aminoacyl-tRNA deacylase activity"/>
    <property type="evidence" value="ECO:0007669"/>
    <property type="project" value="UniProtKB-ARBA"/>
</dbReference>
<protein>
    <submittedName>
        <fullName evidence="7">Putative metal-dependent hydrolase related to alanyl-tRNA synthetase HxxxH domain protein</fullName>
    </submittedName>
</protein>
<dbReference type="OrthoDB" id="11392at2157"/>
<gene>
    <name evidence="7" type="ordered locus">Calag_0686</name>
</gene>
<keyword evidence="5" id="KW-0862">Zinc</keyword>
<dbReference type="PANTHER" id="PTHR43462:SF1">
    <property type="entry name" value="ALANYL-TRNA EDITING PROTEIN AARSD1"/>
    <property type="match status" value="1"/>
</dbReference>
<name>L0A981_CALLD</name>
<reference evidence="8" key="1">
    <citation type="submission" date="2012-03" db="EMBL/GenBank/DDBJ databases">
        <title>Complete genome of Caldisphaera lagunensis DSM 15908.</title>
        <authorList>
            <person name="Lucas S."/>
            <person name="Copeland A."/>
            <person name="Lapidus A."/>
            <person name="Glavina del Rio T."/>
            <person name="Dalin E."/>
            <person name="Tice H."/>
            <person name="Bruce D."/>
            <person name="Goodwin L."/>
            <person name="Pitluck S."/>
            <person name="Peters L."/>
            <person name="Mikhailova N."/>
            <person name="Teshima H."/>
            <person name="Kyrpides N."/>
            <person name="Mavromatis K."/>
            <person name="Ivanova N."/>
            <person name="Brettin T."/>
            <person name="Detter J.C."/>
            <person name="Han C."/>
            <person name="Larimer F."/>
            <person name="Land M."/>
            <person name="Hauser L."/>
            <person name="Markowitz V."/>
            <person name="Cheng J.-F."/>
            <person name="Hugenholtz P."/>
            <person name="Woyke T."/>
            <person name="Wu D."/>
            <person name="Spring S."/>
            <person name="Schroeder M."/>
            <person name="Brambilla E."/>
            <person name="Klenk H.-P."/>
            <person name="Eisen J.A."/>
        </authorList>
    </citation>
    <scope>NUCLEOTIDE SEQUENCE [LARGE SCALE GENOMIC DNA]</scope>
    <source>
        <strain evidence="8">DSM 15908 / JCM 11604 / IC-154</strain>
    </source>
</reference>
<evidence type="ECO:0000256" key="5">
    <source>
        <dbReference type="ARBA" id="ARBA00022833"/>
    </source>
</evidence>
<dbReference type="Pfam" id="PF01411">
    <property type="entry name" value="tRNA-synt_2c"/>
    <property type="match status" value="1"/>
</dbReference>
<keyword evidence="3" id="KW-0963">Cytoplasm</keyword>
<dbReference type="KEGG" id="clg:Calag_0686"/>
<dbReference type="FunCoup" id="L0A981">
    <property type="interactions" value="71"/>
</dbReference>
<dbReference type="GO" id="GO:0003676">
    <property type="term" value="F:nucleic acid binding"/>
    <property type="evidence" value="ECO:0007669"/>
    <property type="project" value="InterPro"/>
</dbReference>
<dbReference type="AlphaFoldDB" id="L0A981"/>
<proteinExistence type="predicted"/>
<dbReference type="InterPro" id="IPR009000">
    <property type="entry name" value="Transl_B-barrel_sf"/>
</dbReference>
<feature type="domain" description="Alanyl-transfer RNA synthetases family profile" evidence="6">
    <location>
        <begin position="1"/>
        <end position="240"/>
    </location>
</feature>
<dbReference type="PANTHER" id="PTHR43462">
    <property type="entry name" value="ALANYL-TRNA EDITING PROTEIN"/>
    <property type="match status" value="1"/>
</dbReference>
<dbReference type="SUPFAM" id="SSF55186">
    <property type="entry name" value="ThrRS/AlaRS common domain"/>
    <property type="match status" value="1"/>
</dbReference>
<dbReference type="GO" id="GO:0005737">
    <property type="term" value="C:cytoplasm"/>
    <property type="evidence" value="ECO:0007669"/>
    <property type="project" value="UniProtKB-SubCell"/>
</dbReference>
<dbReference type="InterPro" id="IPR051335">
    <property type="entry name" value="Alanyl-tRNA_Editing_Enzymes"/>
</dbReference>
<dbReference type="InterPro" id="IPR018163">
    <property type="entry name" value="Thr/Ala-tRNA-synth_IIc_edit"/>
</dbReference>
<dbReference type="GO" id="GO:0005524">
    <property type="term" value="F:ATP binding"/>
    <property type="evidence" value="ECO:0007669"/>
    <property type="project" value="InterPro"/>
</dbReference>
<dbReference type="InterPro" id="IPR012947">
    <property type="entry name" value="tRNA_SAD"/>
</dbReference>
<dbReference type="GeneID" id="14211946"/>
<comment type="cofactor">
    <cofactor evidence="1">
        <name>Zn(2+)</name>
        <dbReference type="ChEBI" id="CHEBI:29105"/>
    </cofactor>
</comment>
<evidence type="ECO:0000313" key="8">
    <source>
        <dbReference type="Proteomes" id="UP000010469"/>
    </source>
</evidence>
<dbReference type="eggNOG" id="arCOG01254">
    <property type="taxonomic scope" value="Archaea"/>
</dbReference>
<evidence type="ECO:0000259" key="6">
    <source>
        <dbReference type="PROSITE" id="PS50860"/>
    </source>
</evidence>
<dbReference type="Pfam" id="PF07973">
    <property type="entry name" value="tRNA_SAD"/>
    <property type="match status" value="1"/>
</dbReference>
<dbReference type="SMART" id="SM00863">
    <property type="entry name" value="tRNA_SAD"/>
    <property type="match status" value="1"/>
</dbReference>
<keyword evidence="7" id="KW-0378">Hydrolase</keyword>
<dbReference type="InParanoid" id="L0A981"/>
<accession>L0A981</accession>
<dbReference type="GO" id="GO:0046872">
    <property type="term" value="F:metal ion binding"/>
    <property type="evidence" value="ECO:0007669"/>
    <property type="project" value="UniProtKB-KW"/>
</dbReference>
<dbReference type="Proteomes" id="UP000010469">
    <property type="component" value="Chromosome"/>
</dbReference>
<dbReference type="InterPro" id="IPR018165">
    <property type="entry name" value="Ala-tRNA-synth_IIc_core"/>
</dbReference>
<organism evidence="7 8">
    <name type="scientific">Caldisphaera lagunensis (strain DSM 15908 / JCM 11604 / ANMR 0165 / IC-154)</name>
    <dbReference type="NCBI Taxonomy" id="1056495"/>
    <lineage>
        <taxon>Archaea</taxon>
        <taxon>Thermoproteota</taxon>
        <taxon>Thermoprotei</taxon>
        <taxon>Acidilobales</taxon>
        <taxon>Caldisphaeraceae</taxon>
        <taxon>Caldisphaera</taxon>
    </lineage>
</organism>
<keyword evidence="4" id="KW-0479">Metal-binding</keyword>
<dbReference type="InterPro" id="IPR018164">
    <property type="entry name" value="Ala-tRNA-synth_IIc_N"/>
</dbReference>
<keyword evidence="7" id="KW-0030">Aminoacyl-tRNA synthetase</keyword>
<evidence type="ECO:0000256" key="3">
    <source>
        <dbReference type="ARBA" id="ARBA00022490"/>
    </source>
</evidence>
<dbReference type="Gene3D" id="2.40.30.130">
    <property type="match status" value="1"/>
</dbReference>
<keyword evidence="7" id="KW-0436">Ligase</keyword>
<sequence length="240" mass="27008">MATKLLFQLDSYLKEFEGKVIKIDGNKIYLDQTAFHPGPFGGLAADSGYIEVNGSKVNVIDVKMEENDEVAHYVEKPNLFSIGDIVKGYIDWEKRYAMMKLHTASHALSSVMYNKYGAKITGGHIDHNSAKDDFDLTNVSDWRKALLDAVDDTNKLLKRCANVKVYWLSKEEALKIQGIVKLAEKFPPNVEKLRIVEIEGIDIQADGGPHVKNTCEIGEIKVINVENRGKTKKRIYYTIG</sequence>
<evidence type="ECO:0000256" key="4">
    <source>
        <dbReference type="ARBA" id="ARBA00022723"/>
    </source>
</evidence>
<dbReference type="STRING" id="1056495.Calag_0686"/>
<dbReference type="HOGENOM" id="CLU_004485_3_2_2"/>
<dbReference type="RefSeq" id="WP_015232329.1">
    <property type="nucleotide sequence ID" value="NC_019791.1"/>
</dbReference>